<dbReference type="Proteomes" id="UP001064048">
    <property type="component" value="Chromosome 6"/>
</dbReference>
<keyword evidence="2" id="KW-1185">Reference proteome</keyword>
<reference evidence="1 2" key="1">
    <citation type="journal article" date="2022" name="Genome Biol. Evol.">
        <title>The Spruce Budworm Genome: Reconstructing the Evolutionary History of Antifreeze Proteins.</title>
        <authorList>
            <person name="Beliveau C."/>
            <person name="Gagne P."/>
            <person name="Picq S."/>
            <person name="Vernygora O."/>
            <person name="Keeling C.I."/>
            <person name="Pinkney K."/>
            <person name="Doucet D."/>
            <person name="Wen F."/>
            <person name="Johnston J.S."/>
            <person name="Maaroufi H."/>
            <person name="Boyle B."/>
            <person name="Laroche J."/>
            <person name="Dewar K."/>
            <person name="Juretic N."/>
            <person name="Blackburn G."/>
            <person name="Nisole A."/>
            <person name="Brunet B."/>
            <person name="Brandao M."/>
            <person name="Lumley L."/>
            <person name="Duan J."/>
            <person name="Quan G."/>
            <person name="Lucarotti C.J."/>
            <person name="Roe A.D."/>
            <person name="Sperling F.A.H."/>
            <person name="Levesque R.C."/>
            <person name="Cusson M."/>
        </authorList>
    </citation>
    <scope>NUCLEOTIDE SEQUENCE [LARGE SCALE GENOMIC DNA]</scope>
    <source>
        <strain evidence="1">Glfc:IPQL:Cfum</strain>
    </source>
</reference>
<comment type="caution">
    <text evidence="1">The sequence shown here is derived from an EMBL/GenBank/DDBJ whole genome shotgun (WGS) entry which is preliminary data.</text>
</comment>
<name>A0ACC0KJC4_CHOFU</name>
<accession>A0ACC0KJC4</accession>
<evidence type="ECO:0000313" key="1">
    <source>
        <dbReference type="EMBL" id="KAI8436340.1"/>
    </source>
</evidence>
<organism evidence="1 2">
    <name type="scientific">Choristoneura fumiferana</name>
    <name type="common">Spruce budworm moth</name>
    <name type="synonym">Archips fumiferana</name>
    <dbReference type="NCBI Taxonomy" id="7141"/>
    <lineage>
        <taxon>Eukaryota</taxon>
        <taxon>Metazoa</taxon>
        <taxon>Ecdysozoa</taxon>
        <taxon>Arthropoda</taxon>
        <taxon>Hexapoda</taxon>
        <taxon>Insecta</taxon>
        <taxon>Pterygota</taxon>
        <taxon>Neoptera</taxon>
        <taxon>Endopterygota</taxon>
        <taxon>Lepidoptera</taxon>
        <taxon>Glossata</taxon>
        <taxon>Ditrysia</taxon>
        <taxon>Tortricoidea</taxon>
        <taxon>Tortricidae</taxon>
        <taxon>Tortricinae</taxon>
        <taxon>Choristoneura</taxon>
    </lineage>
</organism>
<gene>
    <name evidence="1" type="ORF">MSG28_004374</name>
</gene>
<proteinExistence type="predicted"/>
<sequence>MYANTLFMCVCFEPQGCQLLTGGTDRRVAYWEAGSGNLARELEASKMGAINGIDISNDGELFVTGGNDQLVKLWRYQEGIYTHMGLGHAGAVTCCKFSPDRRYLVSACAAGSVIVWNMPEAYLEKKPASAKETVSSPKNLQEELHLPLADKEEKKGAGDRPRRLPAAPSKEEKISAMDTSRGSVHSCCPCDTQRSDKTTSSNSNKTKCCRPPDNLPTRTTSKDFVNSGGGDRK</sequence>
<dbReference type="EMBL" id="CM046106">
    <property type="protein sequence ID" value="KAI8436340.1"/>
    <property type="molecule type" value="Genomic_DNA"/>
</dbReference>
<protein>
    <submittedName>
        <fullName evidence="1">Uncharacterized protein</fullName>
    </submittedName>
</protein>
<evidence type="ECO:0000313" key="2">
    <source>
        <dbReference type="Proteomes" id="UP001064048"/>
    </source>
</evidence>